<accession>A0A9D4QZH0</accession>
<dbReference type="EMBL" id="JAIWYP010000003">
    <property type="protein sequence ID" value="KAH3849299.1"/>
    <property type="molecule type" value="Genomic_DNA"/>
</dbReference>
<keyword evidence="2" id="KW-1185">Reference proteome</keyword>
<dbReference type="Proteomes" id="UP000828390">
    <property type="component" value="Unassembled WGS sequence"/>
</dbReference>
<name>A0A9D4QZH0_DREPO</name>
<protein>
    <submittedName>
        <fullName evidence="1">Uncharacterized protein</fullName>
    </submittedName>
</protein>
<dbReference type="AlphaFoldDB" id="A0A9D4QZH0"/>
<proteinExistence type="predicted"/>
<organism evidence="1 2">
    <name type="scientific">Dreissena polymorpha</name>
    <name type="common">Zebra mussel</name>
    <name type="synonym">Mytilus polymorpha</name>
    <dbReference type="NCBI Taxonomy" id="45954"/>
    <lineage>
        <taxon>Eukaryota</taxon>
        <taxon>Metazoa</taxon>
        <taxon>Spiralia</taxon>
        <taxon>Lophotrochozoa</taxon>
        <taxon>Mollusca</taxon>
        <taxon>Bivalvia</taxon>
        <taxon>Autobranchia</taxon>
        <taxon>Heteroconchia</taxon>
        <taxon>Euheterodonta</taxon>
        <taxon>Imparidentia</taxon>
        <taxon>Neoheterodontei</taxon>
        <taxon>Myida</taxon>
        <taxon>Dreissenoidea</taxon>
        <taxon>Dreissenidae</taxon>
        <taxon>Dreissena</taxon>
    </lineage>
</organism>
<gene>
    <name evidence="1" type="ORF">DPMN_091698</name>
</gene>
<reference evidence="1" key="1">
    <citation type="journal article" date="2019" name="bioRxiv">
        <title>The Genome of the Zebra Mussel, Dreissena polymorpha: A Resource for Invasive Species Research.</title>
        <authorList>
            <person name="McCartney M.A."/>
            <person name="Auch B."/>
            <person name="Kono T."/>
            <person name="Mallez S."/>
            <person name="Zhang Y."/>
            <person name="Obille A."/>
            <person name="Becker A."/>
            <person name="Abrahante J.E."/>
            <person name="Garbe J."/>
            <person name="Badalamenti J.P."/>
            <person name="Herman A."/>
            <person name="Mangelson H."/>
            <person name="Liachko I."/>
            <person name="Sullivan S."/>
            <person name="Sone E.D."/>
            <person name="Koren S."/>
            <person name="Silverstein K.A.T."/>
            <person name="Beckman K.B."/>
            <person name="Gohl D.M."/>
        </authorList>
    </citation>
    <scope>NUCLEOTIDE SEQUENCE</scope>
    <source>
        <strain evidence="1">Duluth1</strain>
        <tissue evidence="1">Whole animal</tissue>
    </source>
</reference>
<evidence type="ECO:0000313" key="1">
    <source>
        <dbReference type="EMBL" id="KAH3849299.1"/>
    </source>
</evidence>
<sequence>MSKFHEDWKTNVSSTLKKILPGGHVFFTDPNHYRTPLSYPGVVVRSPSLTQMNRSQDAKDVNGNVIFPPDAINHRITDDFRALFLAAASASGCEITRMRQ</sequence>
<comment type="caution">
    <text evidence="1">The sequence shown here is derived from an EMBL/GenBank/DDBJ whole genome shotgun (WGS) entry which is preliminary data.</text>
</comment>
<evidence type="ECO:0000313" key="2">
    <source>
        <dbReference type="Proteomes" id="UP000828390"/>
    </source>
</evidence>
<reference evidence="1" key="2">
    <citation type="submission" date="2020-11" db="EMBL/GenBank/DDBJ databases">
        <authorList>
            <person name="McCartney M.A."/>
            <person name="Auch B."/>
            <person name="Kono T."/>
            <person name="Mallez S."/>
            <person name="Becker A."/>
            <person name="Gohl D.M."/>
            <person name="Silverstein K.A.T."/>
            <person name="Koren S."/>
            <person name="Bechman K.B."/>
            <person name="Herman A."/>
            <person name="Abrahante J.E."/>
            <person name="Garbe J."/>
        </authorList>
    </citation>
    <scope>NUCLEOTIDE SEQUENCE</scope>
    <source>
        <strain evidence="1">Duluth1</strain>
        <tissue evidence="1">Whole animal</tissue>
    </source>
</reference>